<reference evidence="3" key="1">
    <citation type="submission" date="2025-08" db="UniProtKB">
        <authorList>
            <consortium name="RefSeq"/>
        </authorList>
    </citation>
    <scope>IDENTIFICATION</scope>
    <source>
        <tissue evidence="3">Etiolated seedlings</tissue>
    </source>
</reference>
<proteinExistence type="predicted"/>
<evidence type="ECO:0000259" key="1">
    <source>
        <dbReference type="PROSITE" id="PS50181"/>
    </source>
</evidence>
<feature type="domain" description="F-box" evidence="1">
    <location>
        <begin position="6"/>
        <end position="56"/>
    </location>
</feature>
<protein>
    <submittedName>
        <fullName evidence="3">F-box protein At3g60790-like</fullName>
    </submittedName>
</protein>
<dbReference type="InterPro" id="IPR032675">
    <property type="entry name" value="LRR_dom_sf"/>
</dbReference>
<dbReference type="InterPro" id="IPR001810">
    <property type="entry name" value="F-box_dom"/>
</dbReference>
<organism evidence="2 3">
    <name type="scientific">Cicer arietinum</name>
    <name type="common">Chickpea</name>
    <name type="synonym">Garbanzo</name>
    <dbReference type="NCBI Taxonomy" id="3827"/>
    <lineage>
        <taxon>Eukaryota</taxon>
        <taxon>Viridiplantae</taxon>
        <taxon>Streptophyta</taxon>
        <taxon>Embryophyta</taxon>
        <taxon>Tracheophyta</taxon>
        <taxon>Spermatophyta</taxon>
        <taxon>Magnoliopsida</taxon>
        <taxon>eudicotyledons</taxon>
        <taxon>Gunneridae</taxon>
        <taxon>Pentapetalae</taxon>
        <taxon>rosids</taxon>
        <taxon>fabids</taxon>
        <taxon>Fabales</taxon>
        <taxon>Fabaceae</taxon>
        <taxon>Papilionoideae</taxon>
        <taxon>50 kb inversion clade</taxon>
        <taxon>NPAAA clade</taxon>
        <taxon>Hologalegina</taxon>
        <taxon>IRL clade</taxon>
        <taxon>Cicereae</taxon>
        <taxon>Cicer</taxon>
    </lineage>
</organism>
<dbReference type="RefSeq" id="XP_004515028.1">
    <property type="nucleotide sequence ID" value="XM_004514971.1"/>
</dbReference>
<dbReference type="PANTHER" id="PTHR34145">
    <property type="entry name" value="OS02G0105600 PROTEIN"/>
    <property type="match status" value="1"/>
</dbReference>
<name>A0A1S2Z4N5_CICAR</name>
<dbReference type="SUPFAM" id="SSF81383">
    <property type="entry name" value="F-box domain"/>
    <property type="match status" value="1"/>
</dbReference>
<dbReference type="OrthoDB" id="586691at2759"/>
<keyword evidence="2" id="KW-1185">Reference proteome</keyword>
<evidence type="ECO:0000313" key="3">
    <source>
        <dbReference type="RefSeq" id="XP_004515028.1"/>
    </source>
</evidence>
<evidence type="ECO:0000313" key="2">
    <source>
        <dbReference type="Proteomes" id="UP000087171"/>
    </source>
</evidence>
<dbReference type="AlphaFoldDB" id="A0A1S2Z4N5"/>
<dbReference type="Pfam" id="PF00646">
    <property type="entry name" value="F-box"/>
    <property type="match status" value="1"/>
</dbReference>
<dbReference type="Gene3D" id="3.80.10.10">
    <property type="entry name" value="Ribonuclease Inhibitor"/>
    <property type="match status" value="1"/>
</dbReference>
<sequence length="374" mass="43134">MLNEGLDFISQLPDDILNYIISSLSIDEAIRTSILSKRWIHLWKNLLHMEFDWTHMKNPILYKNRVFNPKSAIEKHAMKYGEIVNTILHQHIVSDLTILSAFESCHKLKILKLKYMFMVDGIINGILENCIGLEKFSLIVSYGFNSLKIENKNLKYLELLWLNVKEIDVNVEELHVLVINTLRCPPKNLRINFQSLWNFSSACNPIMTRWMPTMLKTCDIFENYRSFFPSQSINIFRNLLTLSIDLDLNNIREALLLSTVLTTCCNLNTLEITIPVEIVLASPTTPSDDCVLGSPKSMFWETQGIQDVVNNKLKFVTMQGFTGKELELNFAKLLITRAYMMKKLYVICDSTIVEEAKDLLSLQRASNNLSILLE</sequence>
<dbReference type="PROSITE" id="PS50181">
    <property type="entry name" value="FBOX"/>
    <property type="match status" value="1"/>
</dbReference>
<gene>
    <name evidence="3" type="primary">LOC101504899</name>
</gene>
<dbReference type="SUPFAM" id="SSF52047">
    <property type="entry name" value="RNI-like"/>
    <property type="match status" value="1"/>
</dbReference>
<dbReference type="eggNOG" id="ENOG502RZUA">
    <property type="taxonomic scope" value="Eukaryota"/>
</dbReference>
<dbReference type="InterPro" id="IPR053781">
    <property type="entry name" value="F-box_AtFBL13-like"/>
</dbReference>
<dbReference type="InterPro" id="IPR053772">
    <property type="entry name" value="At1g61320/At1g61330-like"/>
</dbReference>
<dbReference type="CDD" id="cd22160">
    <property type="entry name" value="F-box_AtFBL13-like"/>
    <property type="match status" value="1"/>
</dbReference>
<dbReference type="PaxDb" id="3827-XP_004515028.1"/>
<dbReference type="PANTHER" id="PTHR34145:SF28">
    <property type="entry name" value="F-BOX DOMAIN-CONTAINING PROTEIN"/>
    <property type="match status" value="1"/>
</dbReference>
<dbReference type="Proteomes" id="UP000087171">
    <property type="component" value="Unplaced"/>
</dbReference>
<dbReference type="InterPro" id="IPR036047">
    <property type="entry name" value="F-box-like_dom_sf"/>
</dbReference>
<accession>A0A1S2Z4N5</accession>